<gene>
    <name evidence="1" type="ORF">CXB77_01615</name>
</gene>
<evidence type="ECO:0008006" key="3">
    <source>
        <dbReference type="Google" id="ProtNLM"/>
    </source>
</evidence>
<dbReference type="EMBL" id="PPGH01000011">
    <property type="protein sequence ID" value="PQJ97473.1"/>
    <property type="molecule type" value="Genomic_DNA"/>
</dbReference>
<sequence>MIVFERRASTILFNLLNVHTLKGPFLLPANICPIVPMVFHKAQRSFEFVDIAPNTLCMDHKALVERWSQPYNKPAGIVYVRTYGAIFDATDIFSVIKNLSPQAMIVDDRCLCPPSFDRILTPHVDVALFSTGYAKYADIGFGGFGVISDDIPYTCTSSAFNAANLDDLTFQYKQALRTQQNFSYINSDWLDMTKPQETWISYQNQVEQELIQIRERKKAINLIYSDRLSSDIQFPSTFQSWRFNIHVQEKKSVLDAIYNEGLFASGHYDSLAGIFGRGNAPFAKMLHCHVINLFNDRYFSENQAIKLTDLLSRFKSLASSQIFL</sequence>
<accession>A0A2S7XVA8</accession>
<dbReference type="Proteomes" id="UP000239936">
    <property type="component" value="Unassembled WGS sequence"/>
</dbReference>
<evidence type="ECO:0000313" key="2">
    <source>
        <dbReference type="Proteomes" id="UP000239936"/>
    </source>
</evidence>
<proteinExistence type="predicted"/>
<dbReference type="Gene3D" id="3.40.640.10">
    <property type="entry name" value="Type I PLP-dependent aspartate aminotransferase-like (Major domain)"/>
    <property type="match status" value="1"/>
</dbReference>
<dbReference type="SUPFAM" id="SSF53383">
    <property type="entry name" value="PLP-dependent transferases"/>
    <property type="match status" value="1"/>
</dbReference>
<protein>
    <recommendedName>
        <fullName evidence="3">DegT/DnrJ/EryC1/StrS aminotransferase family protein</fullName>
    </recommendedName>
</protein>
<dbReference type="AlphaFoldDB" id="A0A2S7XVA8"/>
<dbReference type="InterPro" id="IPR015421">
    <property type="entry name" value="PyrdxlP-dep_Trfase_major"/>
</dbReference>
<name>A0A2S7XVA8_9GAMM</name>
<reference evidence="1 2" key="1">
    <citation type="submission" date="2018-01" db="EMBL/GenBank/DDBJ databases">
        <title>The complete genome sequence of Chromatium okenii LaCa, a purple sulfur bacterium with a turbulent life.</title>
        <authorList>
            <person name="Luedin S.M."/>
            <person name="Liechti N."/>
            <person name="Storelli N."/>
            <person name="Danza F."/>
            <person name="Wittwer M."/>
            <person name="Pothier J.F."/>
            <person name="Tonolla M.A."/>
        </authorList>
    </citation>
    <scope>NUCLEOTIDE SEQUENCE [LARGE SCALE GENOMIC DNA]</scope>
    <source>
        <strain evidence="1 2">LaCa</strain>
    </source>
</reference>
<evidence type="ECO:0000313" key="1">
    <source>
        <dbReference type="EMBL" id="PQJ97473.1"/>
    </source>
</evidence>
<keyword evidence="2" id="KW-1185">Reference proteome</keyword>
<dbReference type="InterPro" id="IPR015424">
    <property type="entry name" value="PyrdxlP-dep_Trfase"/>
</dbReference>
<dbReference type="RefSeq" id="WP_146108635.1">
    <property type="nucleotide sequence ID" value="NZ_JAFLKP010000303.1"/>
</dbReference>
<organism evidence="1 2">
    <name type="scientific">Chromatium okenii</name>
    <dbReference type="NCBI Taxonomy" id="61644"/>
    <lineage>
        <taxon>Bacteria</taxon>
        <taxon>Pseudomonadati</taxon>
        <taxon>Pseudomonadota</taxon>
        <taxon>Gammaproteobacteria</taxon>
        <taxon>Chromatiales</taxon>
        <taxon>Chromatiaceae</taxon>
        <taxon>Chromatium</taxon>
    </lineage>
</organism>
<comment type="caution">
    <text evidence="1">The sequence shown here is derived from an EMBL/GenBank/DDBJ whole genome shotgun (WGS) entry which is preliminary data.</text>
</comment>
<dbReference type="OrthoDB" id="7107810at2"/>